<dbReference type="AlphaFoldDB" id="A0A182QX30"/>
<reference evidence="6" key="2">
    <citation type="submission" date="2020-05" db="UniProtKB">
        <authorList>
            <consortium name="EnsemblMetazoa"/>
        </authorList>
    </citation>
    <scope>IDENTIFICATION</scope>
    <source>
        <strain evidence="6">FAR1</strain>
    </source>
</reference>
<dbReference type="Pfam" id="PF20179">
    <property type="entry name" value="MSS51_C"/>
    <property type="match status" value="1"/>
</dbReference>
<evidence type="ECO:0000256" key="4">
    <source>
        <dbReference type="PROSITE-ProRule" id="PRU00134"/>
    </source>
</evidence>
<keyword evidence="2 4" id="KW-0863">Zinc-finger</keyword>
<dbReference type="PROSITE" id="PS50865">
    <property type="entry name" value="ZF_MYND_2"/>
    <property type="match status" value="1"/>
</dbReference>
<feature type="domain" description="MYND-type" evidence="5">
    <location>
        <begin position="21"/>
        <end position="64"/>
    </location>
</feature>
<protein>
    <recommendedName>
        <fullName evidence="5">MYND-type domain-containing protein</fullName>
    </recommendedName>
</protein>
<accession>A0A182QX30</accession>
<keyword evidence="1" id="KW-0479">Metal-binding</keyword>
<evidence type="ECO:0000259" key="5">
    <source>
        <dbReference type="PROSITE" id="PS50865"/>
    </source>
</evidence>
<dbReference type="GO" id="GO:0008270">
    <property type="term" value="F:zinc ion binding"/>
    <property type="evidence" value="ECO:0007669"/>
    <property type="project" value="UniProtKB-KW"/>
</dbReference>
<evidence type="ECO:0000313" key="7">
    <source>
        <dbReference type="Proteomes" id="UP000075886"/>
    </source>
</evidence>
<evidence type="ECO:0000256" key="3">
    <source>
        <dbReference type="ARBA" id="ARBA00022833"/>
    </source>
</evidence>
<dbReference type="STRING" id="69004.A0A182QX30"/>
<dbReference type="EnsemblMetazoa" id="AFAF018600-RA">
    <property type="protein sequence ID" value="AFAF018600-PA"/>
    <property type="gene ID" value="AFAF018600"/>
</dbReference>
<dbReference type="Proteomes" id="UP000075886">
    <property type="component" value="Unassembled WGS sequence"/>
</dbReference>
<dbReference type="VEuPathDB" id="VectorBase:AFAF018600"/>
<reference evidence="7" key="1">
    <citation type="submission" date="2014-01" db="EMBL/GenBank/DDBJ databases">
        <title>The Genome Sequence of Anopheles farauti FAR1 (V2).</title>
        <authorList>
            <consortium name="The Broad Institute Genomics Platform"/>
            <person name="Neafsey D.E."/>
            <person name="Besansky N."/>
            <person name="Howell P."/>
            <person name="Walton C."/>
            <person name="Young S.K."/>
            <person name="Zeng Q."/>
            <person name="Gargeya S."/>
            <person name="Fitzgerald M."/>
            <person name="Haas B."/>
            <person name="Abouelleil A."/>
            <person name="Allen A.W."/>
            <person name="Alvarado L."/>
            <person name="Arachchi H.M."/>
            <person name="Berlin A.M."/>
            <person name="Chapman S.B."/>
            <person name="Gainer-Dewar J."/>
            <person name="Goldberg J."/>
            <person name="Griggs A."/>
            <person name="Gujja S."/>
            <person name="Hansen M."/>
            <person name="Howarth C."/>
            <person name="Imamovic A."/>
            <person name="Ireland A."/>
            <person name="Larimer J."/>
            <person name="McCowan C."/>
            <person name="Murphy C."/>
            <person name="Pearson M."/>
            <person name="Poon T.W."/>
            <person name="Priest M."/>
            <person name="Roberts A."/>
            <person name="Saif S."/>
            <person name="Shea T."/>
            <person name="Sisk P."/>
            <person name="Sykes S."/>
            <person name="Wortman J."/>
            <person name="Nusbaum C."/>
            <person name="Birren B."/>
        </authorList>
    </citation>
    <scope>NUCLEOTIDE SEQUENCE [LARGE SCALE GENOMIC DNA]</scope>
    <source>
        <strain evidence="7">FAR1</strain>
    </source>
</reference>
<name>A0A182QX30_9DIPT</name>
<dbReference type="Pfam" id="PF01753">
    <property type="entry name" value="zf-MYND"/>
    <property type="match status" value="2"/>
</dbReference>
<evidence type="ECO:0000313" key="6">
    <source>
        <dbReference type="EnsemblMetazoa" id="AFAF018600-PA"/>
    </source>
</evidence>
<proteinExistence type="predicted"/>
<keyword evidence="7" id="KW-1185">Reference proteome</keyword>
<evidence type="ECO:0000256" key="1">
    <source>
        <dbReference type="ARBA" id="ARBA00022723"/>
    </source>
</evidence>
<dbReference type="PANTHER" id="PTHR28069">
    <property type="entry name" value="GH20023P"/>
    <property type="match status" value="1"/>
</dbReference>
<dbReference type="InterPro" id="IPR002893">
    <property type="entry name" value="Znf_MYND"/>
</dbReference>
<sequence length="457" mass="52504">MCHSISICAMDNVGNFNPHRCNICFRESPTKIPPKLTPCAGCQLVMYCSEEHKKSDESLHKQFCLAVQKLVAAKNTNHILRCAETILRSSFQSQPKAITHHLSLCQLMVSQILGRPLYHHERKSLMFPAVCAICMEYRPEKLTFCEECHQVAYCGEEHRNADRKKHSKWCAGLRLNYFIDNVLADGSENACRDVAIFTEETFKKPFPKDIYSLANMVGGYNIRNPANTVSCMELTEEIEAVKLAGLYSFVGTVLHVLRVTDLMEELNKDLNVFVLGAEQEGLLFNPIIAIAFFYCLPKLRRLRVYLFGPEVTDDNGYLVPFDCDRVLELNKYRYLYHEVPNTIRLPQPHVVIAFNSGFHELAGLPEDTWQPTLNKLFELPNVPIAFTSYTHNEAIDDSNVVQLYAQLVQKLHCLQFIERNAFNPFYDPKPLRNPDLKDDEMLYYLNQYISIVVMRNS</sequence>
<evidence type="ECO:0000256" key="2">
    <source>
        <dbReference type="ARBA" id="ARBA00022771"/>
    </source>
</evidence>
<keyword evidence="3" id="KW-0862">Zinc</keyword>
<dbReference type="InterPro" id="IPR046824">
    <property type="entry name" value="Mss51-like_C"/>
</dbReference>
<dbReference type="PROSITE" id="PS01360">
    <property type="entry name" value="ZF_MYND_1"/>
    <property type="match status" value="1"/>
</dbReference>
<dbReference type="Gene3D" id="6.10.140.2220">
    <property type="match status" value="2"/>
</dbReference>
<dbReference type="EMBL" id="AXCN02002086">
    <property type="status" value="NOT_ANNOTATED_CDS"/>
    <property type="molecule type" value="Genomic_DNA"/>
</dbReference>
<dbReference type="PANTHER" id="PTHR28069:SF2">
    <property type="entry name" value="GH20023P"/>
    <property type="match status" value="1"/>
</dbReference>
<organism evidence="6 7">
    <name type="scientific">Anopheles farauti</name>
    <dbReference type="NCBI Taxonomy" id="69004"/>
    <lineage>
        <taxon>Eukaryota</taxon>
        <taxon>Metazoa</taxon>
        <taxon>Ecdysozoa</taxon>
        <taxon>Arthropoda</taxon>
        <taxon>Hexapoda</taxon>
        <taxon>Insecta</taxon>
        <taxon>Pterygota</taxon>
        <taxon>Neoptera</taxon>
        <taxon>Endopterygota</taxon>
        <taxon>Diptera</taxon>
        <taxon>Nematocera</taxon>
        <taxon>Culicoidea</taxon>
        <taxon>Culicidae</taxon>
        <taxon>Anophelinae</taxon>
        <taxon>Anopheles</taxon>
    </lineage>
</organism>
<dbReference type="SUPFAM" id="SSF144232">
    <property type="entry name" value="HIT/MYND zinc finger-like"/>
    <property type="match status" value="2"/>
</dbReference>